<dbReference type="OMA" id="DFHPRGC"/>
<accession>E9B5S9</accession>
<dbReference type="PhylomeDB" id="E9B5S9"/>
<evidence type="ECO:0008006" key="4">
    <source>
        <dbReference type="Google" id="ProtNLM"/>
    </source>
</evidence>
<dbReference type="InterPro" id="IPR010736">
    <property type="entry name" value="SHIPPO-rpt"/>
</dbReference>
<dbReference type="InterPro" id="IPR051291">
    <property type="entry name" value="CIMAP"/>
</dbReference>
<sequence length="712" mass="76389">MRFRSGGGGGGGSTAFAAAWEVHVALGLHSIVHPSSVVALEEAERGGQRTAPLTRCCRPPSLNLPSSSRTHRRLLPRQSSIALASFPQNCTPHAHPPMQPTHSPIHPYPRADERAHPHTRLCVRFAPLSSSFSRGSAFSHWGSCEMLGGFTNYAHLRLRDHRPGNGDYELPPGFGPNSSSSKRSILARHYVPTGGESCSVGPGAYALPTTIGTGRSARFAPILSDRCGPAAKASAGQCSSDRPLAVAAHPKQYSMALCPDTPSYSLCGRLKSEWDKQGAAASPGPAAYDVPGYFDTLDPQQQQQHLWSGPVPGVHLGIRTVLPESREKAGMPGPGAYNLVRFGDELPRTREPLITRSSRRGCDAVADTPGPGAYDDPTSIAYRADQVRRKRFFTQCSTFGGRWCRREFHTAGPGPAAYNTLVATKLLEKNQRHAPRLVRRQPPLDRQSIAEAAAARMKVSCAPTPQTFPTLPSDFDFDFRKGKTIGGRPHEPLSRTAPSHLTQAAGDKPSGSRAFWESSPPPGGRFAATPFDAQSHSLAAEKAGTNAARLSDAANCKPGPGSYNVDVDPTARRVPASLFGRTLSAKSVSAENGVPGPGHYRVVDETGSGGTIFYKGDFHPRGCSGQGGSAAESLGVGPGAHYNDDTMYSNSINGDRANNKGFTMGIRYPARATYQHCAPYDETTNINCVYDDELNWVVRPNQHLPQIRRGKL</sequence>
<dbReference type="KEGG" id="lmi:LMXM_34_0430"/>
<evidence type="ECO:0000313" key="3">
    <source>
        <dbReference type="Proteomes" id="UP000007259"/>
    </source>
</evidence>
<dbReference type="GeneID" id="13450762"/>
<dbReference type="Proteomes" id="UP000007259">
    <property type="component" value="Chromosome 34"/>
</dbReference>
<dbReference type="Pfam" id="PF07004">
    <property type="entry name" value="SHIPPO-rpt"/>
    <property type="match status" value="3"/>
</dbReference>
<dbReference type="VEuPathDB" id="TriTrypDB:LmxM.34.0430"/>
<dbReference type="PANTHER" id="PTHR21580:SF28">
    <property type="entry name" value="BOREALIN N-TERMINAL DOMAIN-CONTAINING PROTEIN-RELATED"/>
    <property type="match status" value="1"/>
</dbReference>
<evidence type="ECO:0000256" key="1">
    <source>
        <dbReference type="SAM" id="MobiDB-lite"/>
    </source>
</evidence>
<dbReference type="PANTHER" id="PTHR21580">
    <property type="entry name" value="SHIPPO-1-RELATED"/>
    <property type="match status" value="1"/>
</dbReference>
<feature type="region of interest" description="Disordered" evidence="1">
    <location>
        <begin position="481"/>
        <end position="525"/>
    </location>
</feature>
<organism evidence="2 3">
    <name type="scientific">Leishmania mexicana (strain MHOM/GT/2001/U1103)</name>
    <dbReference type="NCBI Taxonomy" id="929439"/>
    <lineage>
        <taxon>Eukaryota</taxon>
        <taxon>Discoba</taxon>
        <taxon>Euglenozoa</taxon>
        <taxon>Kinetoplastea</taxon>
        <taxon>Metakinetoplastina</taxon>
        <taxon>Trypanosomatida</taxon>
        <taxon>Trypanosomatidae</taxon>
        <taxon>Leishmaniinae</taxon>
        <taxon>Leishmania</taxon>
    </lineage>
</organism>
<keyword evidence="3" id="KW-1185">Reference proteome</keyword>
<reference evidence="2 3" key="1">
    <citation type="journal article" date="2011" name="Genome Res.">
        <title>Chromosome and gene copy number variation allow major structural change between species and strains of Leishmania.</title>
        <authorList>
            <person name="Rogers M.B."/>
            <person name="Hilley J.D."/>
            <person name="Dickens N.J."/>
            <person name="Wilkes J."/>
            <person name="Bates P.A."/>
            <person name="Depledge D.P."/>
            <person name="Harris D."/>
            <person name="Her Y."/>
            <person name="Herzyk P."/>
            <person name="Imamura H."/>
            <person name="Otto T.D."/>
            <person name="Sanders M."/>
            <person name="Seeger K."/>
            <person name="Dujardin J.C."/>
            <person name="Berriman M."/>
            <person name="Smith D.F."/>
            <person name="Hertz-Fowler C."/>
            <person name="Mottram J.C."/>
        </authorList>
    </citation>
    <scope>NUCLEOTIDE SEQUENCE [LARGE SCALE GENOMIC DNA]</scope>
    <source>
        <strain evidence="2 3">MHOM/GT/2001/U1103</strain>
    </source>
</reference>
<name>E9B5S9_LEIMU</name>
<evidence type="ECO:0000313" key="2">
    <source>
        <dbReference type="EMBL" id="CBZ30599.1"/>
    </source>
</evidence>
<dbReference type="OrthoDB" id="429991at2759"/>
<dbReference type="RefSeq" id="XP_003879046.1">
    <property type="nucleotide sequence ID" value="XM_003878997.1"/>
</dbReference>
<dbReference type="AlphaFoldDB" id="E9B5S9"/>
<proteinExistence type="predicted"/>
<dbReference type="EMBL" id="FR799587">
    <property type="protein sequence ID" value="CBZ30599.1"/>
    <property type="molecule type" value="Genomic_DNA"/>
</dbReference>
<protein>
    <recommendedName>
        <fullName evidence="4">Sperm-tail PG-rich repeat</fullName>
    </recommendedName>
</protein>
<gene>
    <name evidence="2" type="ORF">LMXM_34_0430</name>
</gene>